<proteinExistence type="inferred from homology"/>
<organism evidence="6 7">
    <name type="scientific">Vibrio xiamenensis</name>
    <dbReference type="NCBI Taxonomy" id="861298"/>
    <lineage>
        <taxon>Bacteria</taxon>
        <taxon>Pseudomonadati</taxon>
        <taxon>Pseudomonadota</taxon>
        <taxon>Gammaproteobacteria</taxon>
        <taxon>Vibrionales</taxon>
        <taxon>Vibrionaceae</taxon>
        <taxon>Vibrio</taxon>
    </lineage>
</organism>
<feature type="domain" description="Amidohydrolase-related" evidence="5">
    <location>
        <begin position="55"/>
        <end position="420"/>
    </location>
</feature>
<comment type="similarity">
    <text evidence="1">Belongs to the metallo-dependent hydrolases superfamily. ATZ/TRZ family.</text>
</comment>
<dbReference type="Pfam" id="PF01979">
    <property type="entry name" value="Amidohydro_1"/>
    <property type="match status" value="1"/>
</dbReference>
<dbReference type="SUPFAM" id="SSF51338">
    <property type="entry name" value="Composite domain of metallo-dependent hydrolases"/>
    <property type="match status" value="2"/>
</dbReference>
<dbReference type="NCBIfam" id="NF006055">
    <property type="entry name" value="PRK08203.1"/>
    <property type="match status" value="1"/>
</dbReference>
<sequence length="455" mass="49702">METIWIKNPLAIYTGNEQDARGGIVVRENTIVELVALNATPSSAIDSVVDANQHVVTPGLINAHHHFYQTLTRAYPDALNKELFHWLKSLYPVWANLDQEMMSVATELALVELMRSGCTTASDHHYLLPTGLEHAIDLQVDAANALGVRAIFTRGSMSLGEDEGGLPPRHTIQTEQTIVDDSKRLLRDYHQAGDGAMIQIALAPCSPFSVTTDLMKETAHIARQENVMVHTHLCETIDEENFCLKQFGLRPVDYLEDVGWLNHRTWLAHGIHFNSEEIQRLGKAGVGVSHCPTSNMMLASGMCKNLELEAAGVKVGLGVDGSASNDGSNMIAEVRMAMYLQRLQYGSAKVSHFDALRWATKGSALAMGRHDIGELSPGYQADVAMFKLDDIRFSGSHDPLAALLLCGAQQADRVMVAGKWRVHDGEVIGVDLQQLLARHSAAAKRLATLSAAAKS</sequence>
<evidence type="ECO:0000256" key="1">
    <source>
        <dbReference type="ARBA" id="ARBA00006745"/>
    </source>
</evidence>
<dbReference type="FunFam" id="3.20.20.140:FF:000014">
    <property type="entry name" value="5-methylthioadenosine/S-adenosylhomocysteine deaminase"/>
    <property type="match status" value="1"/>
</dbReference>
<reference evidence="6 7" key="1">
    <citation type="submission" date="2016-10" db="EMBL/GenBank/DDBJ databases">
        <authorList>
            <person name="de Groot N.N."/>
        </authorList>
    </citation>
    <scope>NUCLEOTIDE SEQUENCE [LARGE SCALE GENOMIC DNA]</scope>
    <source>
        <strain evidence="6 7">CGMCC 1.10228</strain>
    </source>
</reference>
<keyword evidence="4" id="KW-0862">Zinc</keyword>
<dbReference type="EMBL" id="FNDD01000003">
    <property type="protein sequence ID" value="SDG81225.1"/>
    <property type="molecule type" value="Genomic_DNA"/>
</dbReference>
<name>A0A1G7XAF8_9VIBR</name>
<dbReference type="Gene3D" id="3.20.20.140">
    <property type="entry name" value="Metal-dependent hydrolases"/>
    <property type="match status" value="1"/>
</dbReference>
<dbReference type="Proteomes" id="UP000198854">
    <property type="component" value="Unassembled WGS sequence"/>
</dbReference>
<dbReference type="RefSeq" id="WP_093269746.1">
    <property type="nucleotide sequence ID" value="NZ_FNDD01000003.1"/>
</dbReference>
<dbReference type="GO" id="GO:0016814">
    <property type="term" value="F:hydrolase activity, acting on carbon-nitrogen (but not peptide) bonds, in cyclic amidines"/>
    <property type="evidence" value="ECO:0007669"/>
    <property type="project" value="UniProtKB-ARBA"/>
</dbReference>
<gene>
    <name evidence="6" type="ORF">SAMN04488136_10350</name>
</gene>
<dbReference type="PANTHER" id="PTHR43794:SF11">
    <property type="entry name" value="AMIDOHYDROLASE-RELATED DOMAIN-CONTAINING PROTEIN"/>
    <property type="match status" value="1"/>
</dbReference>
<dbReference type="InterPro" id="IPR011059">
    <property type="entry name" value="Metal-dep_hydrolase_composite"/>
</dbReference>
<protein>
    <submittedName>
        <fullName evidence="6">8-oxoguanine deaminase</fullName>
    </submittedName>
</protein>
<dbReference type="GO" id="GO:0046872">
    <property type="term" value="F:metal ion binding"/>
    <property type="evidence" value="ECO:0007669"/>
    <property type="project" value="UniProtKB-KW"/>
</dbReference>
<evidence type="ECO:0000256" key="2">
    <source>
        <dbReference type="ARBA" id="ARBA00022723"/>
    </source>
</evidence>
<dbReference type="STRING" id="861298.SAMN04488136_10350"/>
<keyword evidence="2" id="KW-0479">Metal-binding</keyword>
<dbReference type="PANTHER" id="PTHR43794">
    <property type="entry name" value="AMINOHYDROLASE SSNA-RELATED"/>
    <property type="match status" value="1"/>
</dbReference>
<evidence type="ECO:0000313" key="6">
    <source>
        <dbReference type="EMBL" id="SDG81225.1"/>
    </source>
</evidence>
<accession>A0A1G7XAF8</accession>
<dbReference type="AlphaFoldDB" id="A0A1G7XAF8"/>
<keyword evidence="3" id="KW-0378">Hydrolase</keyword>
<dbReference type="GO" id="GO:0019239">
    <property type="term" value="F:deaminase activity"/>
    <property type="evidence" value="ECO:0007669"/>
    <property type="project" value="UniProtKB-ARBA"/>
</dbReference>
<evidence type="ECO:0000313" key="7">
    <source>
        <dbReference type="Proteomes" id="UP000198854"/>
    </source>
</evidence>
<dbReference type="OrthoDB" id="9807210at2"/>
<dbReference type="CDD" id="cd01298">
    <property type="entry name" value="ATZ_TRZ_like"/>
    <property type="match status" value="1"/>
</dbReference>
<dbReference type="InterPro" id="IPR050287">
    <property type="entry name" value="MTA/SAH_deaminase"/>
</dbReference>
<dbReference type="InterPro" id="IPR006680">
    <property type="entry name" value="Amidohydro-rel"/>
</dbReference>
<keyword evidence="7" id="KW-1185">Reference proteome</keyword>
<dbReference type="InterPro" id="IPR032466">
    <property type="entry name" value="Metal_Hydrolase"/>
</dbReference>
<evidence type="ECO:0000256" key="4">
    <source>
        <dbReference type="ARBA" id="ARBA00022833"/>
    </source>
</evidence>
<evidence type="ECO:0000256" key="3">
    <source>
        <dbReference type="ARBA" id="ARBA00022801"/>
    </source>
</evidence>
<evidence type="ECO:0000259" key="5">
    <source>
        <dbReference type="Pfam" id="PF01979"/>
    </source>
</evidence>
<dbReference type="SUPFAM" id="SSF51556">
    <property type="entry name" value="Metallo-dependent hydrolases"/>
    <property type="match status" value="1"/>
</dbReference>
<dbReference type="Gene3D" id="2.30.40.10">
    <property type="entry name" value="Urease, subunit C, domain 1"/>
    <property type="match status" value="1"/>
</dbReference>